<evidence type="ECO:0000313" key="1">
    <source>
        <dbReference type="EMBL" id="CAE8731092.1"/>
    </source>
</evidence>
<name>A0A813LJY9_POLGL</name>
<evidence type="ECO:0000313" key="2">
    <source>
        <dbReference type="Proteomes" id="UP000626109"/>
    </source>
</evidence>
<dbReference type="EMBL" id="CAJNNW010035958">
    <property type="protein sequence ID" value="CAE8731092.1"/>
    <property type="molecule type" value="Genomic_DNA"/>
</dbReference>
<gene>
    <name evidence="1" type="ORF">PGLA2088_LOCUS45908</name>
</gene>
<feature type="non-terminal residue" evidence="1">
    <location>
        <position position="1"/>
    </location>
</feature>
<accession>A0A813LJY9</accession>
<dbReference type="Proteomes" id="UP000626109">
    <property type="component" value="Unassembled WGS sequence"/>
</dbReference>
<dbReference type="AlphaFoldDB" id="A0A813LJY9"/>
<organism evidence="1 2">
    <name type="scientific">Polarella glacialis</name>
    <name type="common">Dinoflagellate</name>
    <dbReference type="NCBI Taxonomy" id="89957"/>
    <lineage>
        <taxon>Eukaryota</taxon>
        <taxon>Sar</taxon>
        <taxon>Alveolata</taxon>
        <taxon>Dinophyceae</taxon>
        <taxon>Suessiales</taxon>
        <taxon>Suessiaceae</taxon>
        <taxon>Polarella</taxon>
    </lineage>
</organism>
<protein>
    <submittedName>
        <fullName evidence="1">Uncharacterized protein</fullName>
    </submittedName>
</protein>
<sequence>GFRPQAAMGQSAAFCQCADGLEEMLEVDQIKLIVADNSVRDVLKEKQEQNKKQVAQLAKALRARAIKDKAEAWKKVGTEFAVQKMIWESMSLQRGKSYQGEIAMMESKLMFATRSYEAQPDDAVEALKTCIEKNTKGAELLGGGLSQSMQAVFRSIERAGPRQELASLLERALEISSAAVQPAASKLASWEELSDELNKLLAGSHLQDPRMEFALRTSWKGMTSAAAAEGVLVAQDASGEKPTVGS</sequence>
<reference evidence="1" key="1">
    <citation type="submission" date="2021-02" db="EMBL/GenBank/DDBJ databases">
        <authorList>
            <person name="Dougan E. K."/>
            <person name="Rhodes N."/>
            <person name="Thang M."/>
            <person name="Chan C."/>
        </authorList>
    </citation>
    <scope>NUCLEOTIDE SEQUENCE</scope>
</reference>
<proteinExistence type="predicted"/>
<comment type="caution">
    <text evidence="1">The sequence shown here is derived from an EMBL/GenBank/DDBJ whole genome shotgun (WGS) entry which is preliminary data.</text>
</comment>